<keyword evidence="2" id="KW-1185">Reference proteome</keyword>
<organism evidence="1 2">
    <name type="scientific">Cotesia glomerata</name>
    <name type="common">Lepidopteran parasitic wasp</name>
    <name type="synonym">Apanteles glomeratus</name>
    <dbReference type="NCBI Taxonomy" id="32391"/>
    <lineage>
        <taxon>Eukaryota</taxon>
        <taxon>Metazoa</taxon>
        <taxon>Ecdysozoa</taxon>
        <taxon>Arthropoda</taxon>
        <taxon>Hexapoda</taxon>
        <taxon>Insecta</taxon>
        <taxon>Pterygota</taxon>
        <taxon>Neoptera</taxon>
        <taxon>Endopterygota</taxon>
        <taxon>Hymenoptera</taxon>
        <taxon>Apocrita</taxon>
        <taxon>Ichneumonoidea</taxon>
        <taxon>Braconidae</taxon>
        <taxon>Microgastrinae</taxon>
        <taxon>Cotesia</taxon>
    </lineage>
</organism>
<sequence>MQTGCAVWSITLLTCLNFRDSRKEWIRIDCRGRYEPVEFKAAMIRSFACSFSGPMAICAKLPVANIVYGNYNGQAADHVPTVPSGLLSSSSSSSRV</sequence>
<reference evidence="1 2" key="1">
    <citation type="journal article" date="2021" name="J. Hered.">
        <title>A chromosome-level genome assembly of the parasitoid wasp, Cotesia glomerata (Hymenoptera: Braconidae).</title>
        <authorList>
            <person name="Pinto B.J."/>
            <person name="Weis J.J."/>
            <person name="Gamble T."/>
            <person name="Ode P.J."/>
            <person name="Paul R."/>
            <person name="Zaspel J.M."/>
        </authorList>
    </citation>
    <scope>NUCLEOTIDE SEQUENCE [LARGE SCALE GENOMIC DNA]</scope>
    <source>
        <strain evidence="1">CgM1</strain>
    </source>
</reference>
<evidence type="ECO:0000313" key="2">
    <source>
        <dbReference type="Proteomes" id="UP000826195"/>
    </source>
</evidence>
<comment type="caution">
    <text evidence="1">The sequence shown here is derived from an EMBL/GenBank/DDBJ whole genome shotgun (WGS) entry which is preliminary data.</text>
</comment>
<protein>
    <submittedName>
        <fullName evidence="1">Uncharacterized protein</fullName>
    </submittedName>
</protein>
<gene>
    <name evidence="1" type="ORF">KQX54_015450</name>
</gene>
<proteinExistence type="predicted"/>
<dbReference type="AlphaFoldDB" id="A0AAV7HYW6"/>
<dbReference type="Proteomes" id="UP000826195">
    <property type="component" value="Unassembled WGS sequence"/>
</dbReference>
<evidence type="ECO:0000313" key="1">
    <source>
        <dbReference type="EMBL" id="KAH0535249.1"/>
    </source>
</evidence>
<dbReference type="EMBL" id="JAHXZJ010002982">
    <property type="protein sequence ID" value="KAH0535249.1"/>
    <property type="molecule type" value="Genomic_DNA"/>
</dbReference>
<name>A0AAV7HYW6_COTGL</name>
<accession>A0AAV7HYW6</accession>